<dbReference type="EMBL" id="CP011856">
    <property type="protein sequence ID" value="AKM54316.1"/>
    <property type="molecule type" value="Genomic_DNA"/>
</dbReference>
<organism evidence="2 3">
    <name type="scientific">Spiroplasma eriocheiris</name>
    <dbReference type="NCBI Taxonomy" id="315358"/>
    <lineage>
        <taxon>Bacteria</taxon>
        <taxon>Bacillati</taxon>
        <taxon>Mycoplasmatota</taxon>
        <taxon>Mollicutes</taxon>
        <taxon>Entomoplasmatales</taxon>
        <taxon>Spiroplasmataceae</taxon>
        <taxon>Spiroplasma</taxon>
    </lineage>
</organism>
<evidence type="ECO:0008006" key="4">
    <source>
        <dbReference type="Google" id="ProtNLM"/>
    </source>
</evidence>
<feature type="region of interest" description="Disordered" evidence="1">
    <location>
        <begin position="15"/>
        <end position="38"/>
    </location>
</feature>
<dbReference type="PATRIC" id="fig|743698.3.peg.757"/>
<reference evidence="3" key="2">
    <citation type="submission" date="2015-06" db="EMBL/GenBank/DDBJ databases">
        <title>Complete genome sequence of Spiroplasma eriocheiris TDA-040725-5 (DSM 21848).</title>
        <authorList>
            <person name="Lo W.-S."/>
            <person name="Kuo C.-H."/>
        </authorList>
    </citation>
    <scope>NUCLEOTIDE SEQUENCE [LARGE SCALE GENOMIC DNA]</scope>
    <source>
        <strain evidence="3">TDA-040725-5</strain>
    </source>
</reference>
<dbReference type="KEGG" id="seri:SERIO_v1c07540"/>
<dbReference type="STRING" id="315358.SERIO_v1c07540"/>
<dbReference type="RefSeq" id="WP_047791537.1">
    <property type="nucleotide sequence ID" value="NZ_CP011856.1"/>
</dbReference>
<gene>
    <name evidence="2" type="ORF">SERIO_v1c07540</name>
</gene>
<keyword evidence="3" id="KW-1185">Reference proteome</keyword>
<dbReference type="Proteomes" id="UP000035661">
    <property type="component" value="Chromosome"/>
</dbReference>
<dbReference type="InterPro" id="IPR038594">
    <property type="entry name" value="SepF-like_sf"/>
</dbReference>
<dbReference type="Gene3D" id="3.30.110.150">
    <property type="entry name" value="SepF-like protein"/>
    <property type="match status" value="1"/>
</dbReference>
<evidence type="ECO:0000256" key="1">
    <source>
        <dbReference type="SAM" id="MobiDB-lite"/>
    </source>
</evidence>
<feature type="compositionally biased region" description="Basic and acidic residues" evidence="1">
    <location>
        <begin position="20"/>
        <end position="38"/>
    </location>
</feature>
<dbReference type="AlphaFoldDB" id="A0A0H3XKA1"/>
<dbReference type="GO" id="GO:0090529">
    <property type="term" value="P:cell septum assembly"/>
    <property type="evidence" value="ECO:0007669"/>
    <property type="project" value="InterPro"/>
</dbReference>
<protein>
    <recommendedName>
        <fullName evidence="4">Cell division protein SepF</fullName>
    </recommendedName>
</protein>
<evidence type="ECO:0000313" key="3">
    <source>
        <dbReference type="Proteomes" id="UP000035661"/>
    </source>
</evidence>
<dbReference type="Pfam" id="PF04472">
    <property type="entry name" value="SepF"/>
    <property type="match status" value="1"/>
</dbReference>
<reference evidence="2 3" key="1">
    <citation type="journal article" date="2015" name="Genome Biol. Evol.">
        <title>Found and Lost: The Fates of Horizontally Acquired Genes in Arthropod-Symbiotic Spiroplasma.</title>
        <authorList>
            <person name="Lo W.S."/>
            <person name="Gasparich G.E."/>
            <person name="Kuo C.H."/>
        </authorList>
    </citation>
    <scope>NUCLEOTIDE SEQUENCE [LARGE SCALE GENOMIC DNA]</scope>
    <source>
        <strain evidence="3">TDA-040725-5</strain>
    </source>
</reference>
<proteinExistence type="predicted"/>
<dbReference type="InterPro" id="IPR007561">
    <property type="entry name" value="Cell_div_SepF/SepF-rel"/>
</dbReference>
<accession>A0A0H3XKA1</accession>
<name>A0A0H3XKA1_9MOLU</name>
<evidence type="ECO:0000313" key="2">
    <source>
        <dbReference type="EMBL" id="AKM54316.1"/>
    </source>
</evidence>
<sequence length="139" mass="15826">MGIFKKKRSTVVDQPANRIDFSENPHRDNNDLDYEKTNDNIETSNLNRVEFEEDGNPTSPNLPASFDNAEENSIIPTSFHDGARLADQLIKTRHLQVQLTNLSKEERIRLLDFLSGVMYALNGKVSKLANKTYEFVLQG</sequence>